<dbReference type="InterPro" id="IPR036116">
    <property type="entry name" value="FN3_sf"/>
</dbReference>
<dbReference type="SMART" id="SM00060">
    <property type="entry name" value="FN3"/>
    <property type="match status" value="3"/>
</dbReference>
<feature type="domain" description="Fibronectin type-III" evidence="13">
    <location>
        <begin position="30"/>
        <end position="124"/>
    </location>
</feature>
<protein>
    <submittedName>
        <fullName evidence="14 15">Interleukin-12 receptor subunit beta-2</fullName>
    </submittedName>
</protein>
<sequence>MATPTTWWLLPVLLVTSPCCCCSSPGPPAPPFNLKCYRPCDSKGCLDIKCEWEPKPHPDIATNYTLYWKPENQEDEQVTSSSSSDGFIRRENFESHGVLRVWVQARNEFGSVESQEFVFHTHNITKPAPPTFTSSHHDPLEIYWETICGGLQLSVGPCNVRYHTEDDQHWIEDEDHFSGSYEIREPQPNAVYEFQVRCQCDPSLMSDWSASYRIRSAEAAPVGEVDAWWDCGLQLPTLDCFLNWKNLSLSQARGHILGYEVTVFYSNGTVQLMNVSADEPSSFFFYEDGKWRLTSSLKDVSSVSLSAYNALGATKASPLPMPTPGKQENAPTIYLEMTEENLTVSWNQPAEFYDGVKQYVVQYRECLPGNGFDWIRVDKNQTRAFFKGAFKKYTSYQVSLFVVSNLNKVSQVATARGYSAQRVPSKVPSFKASHISGTKVTLSWEPFPCSNQSGIILYYQIGVNTQKVYNVNATPDHGSMTYKLDLSPGQEYTIWIRAVTVAGPGEKATTTFKINHHEGYEYLIPIVLILLLVIVTCSFGWVVCVFQRGNKMGPLVPQCLYNKVPDPSNSRIFKQMKDQINEPLTWICGPLYEPYPKISVLEVVEIVPKVFDSDKIKKETGCFQMECQDDQKADPVTEKVNRTDSRNGRKEYSKMVDSDEEKNDSWSSSEEEQSTSGYEKHFMPSASEIMVE</sequence>
<dbReference type="Proteomes" id="UP000265000">
    <property type="component" value="Unplaced"/>
</dbReference>
<keyword evidence="16" id="KW-1185">Reference proteome</keyword>
<evidence type="ECO:0000256" key="3">
    <source>
        <dbReference type="ARBA" id="ARBA00022692"/>
    </source>
</evidence>
<evidence type="ECO:0000256" key="10">
    <source>
        <dbReference type="SAM" id="MobiDB-lite"/>
    </source>
</evidence>
<feature type="domain" description="Fibronectin type-III" evidence="13">
    <location>
        <begin position="126"/>
        <end position="219"/>
    </location>
</feature>
<evidence type="ECO:0000256" key="2">
    <source>
        <dbReference type="ARBA" id="ARBA00008921"/>
    </source>
</evidence>
<keyword evidence="6 11" id="KW-1133">Transmembrane helix</keyword>
<dbReference type="PANTHER" id="PTHR48423:SF1">
    <property type="entry name" value="INTERLEUKIN-27 RECEPTOR SUBUNIT ALPHA"/>
    <property type="match status" value="1"/>
</dbReference>
<feature type="domain" description="Fibronectin type-III" evidence="13">
    <location>
        <begin position="327"/>
        <end position="422"/>
    </location>
</feature>
<proteinExistence type="inferred from homology"/>
<dbReference type="InterPro" id="IPR052672">
    <property type="entry name" value="Type1_Cytokine_Rcpt_Type2"/>
</dbReference>
<dbReference type="InterPro" id="IPR013783">
    <property type="entry name" value="Ig-like_fold"/>
</dbReference>
<evidence type="ECO:0000256" key="4">
    <source>
        <dbReference type="ARBA" id="ARBA00022729"/>
    </source>
</evidence>
<evidence type="ECO:0000256" key="9">
    <source>
        <dbReference type="ARBA" id="ARBA00023180"/>
    </source>
</evidence>
<keyword evidence="4 12" id="KW-0732">Signal</keyword>
<dbReference type="SUPFAM" id="SSF49265">
    <property type="entry name" value="Fibronectin type III"/>
    <property type="match status" value="3"/>
</dbReference>
<dbReference type="Pfam" id="PF00041">
    <property type="entry name" value="fn3"/>
    <property type="match status" value="1"/>
</dbReference>
<feature type="region of interest" description="Disordered" evidence="10">
    <location>
        <begin position="633"/>
        <end position="692"/>
    </location>
</feature>
<dbReference type="CTD" id="110437721"/>
<organism evidence="14">
    <name type="scientific">Fundulus heteroclitus</name>
    <name type="common">Killifish</name>
    <name type="synonym">Mummichog</name>
    <dbReference type="NCBI Taxonomy" id="8078"/>
    <lineage>
        <taxon>Eukaryota</taxon>
        <taxon>Metazoa</taxon>
        <taxon>Chordata</taxon>
        <taxon>Craniata</taxon>
        <taxon>Vertebrata</taxon>
        <taxon>Euteleostomi</taxon>
        <taxon>Actinopterygii</taxon>
        <taxon>Neopterygii</taxon>
        <taxon>Teleostei</taxon>
        <taxon>Neoteleostei</taxon>
        <taxon>Acanthomorphata</taxon>
        <taxon>Ovalentaria</taxon>
        <taxon>Atherinomorphae</taxon>
        <taxon>Cyprinodontiformes</taxon>
        <taxon>Fundulidae</taxon>
        <taxon>Fundulus</taxon>
    </lineage>
</organism>
<reference evidence="15" key="2">
    <citation type="submission" date="2025-05" db="UniProtKB">
        <authorList>
            <consortium name="Ensembl"/>
        </authorList>
    </citation>
    <scope>IDENTIFICATION</scope>
</reference>
<dbReference type="Ensembl" id="ENSFHET00000022774.1">
    <property type="protein sequence ID" value="ENSFHEP00000014837.1"/>
    <property type="gene ID" value="ENSFHEG00000016405.1"/>
</dbReference>
<reference evidence="14" key="1">
    <citation type="submission" date="2015-01" db="EMBL/GenBank/DDBJ databases">
        <title>EvidentialGene: Evidence-directed Construction of Complete mRNA Transcriptomes without Genomes.</title>
        <authorList>
            <person name="Gilbert D.G."/>
        </authorList>
    </citation>
    <scope>NUCLEOTIDE SEQUENCE</scope>
</reference>
<dbReference type="InterPro" id="IPR003961">
    <property type="entry name" value="FN3_dom"/>
</dbReference>
<evidence type="ECO:0000313" key="15">
    <source>
        <dbReference type="Ensembl" id="ENSFHEP00000014837.1"/>
    </source>
</evidence>
<feature type="chain" id="PRO_5044548962" evidence="12">
    <location>
        <begin position="23"/>
        <end position="692"/>
    </location>
</feature>
<dbReference type="PROSITE" id="PS50853">
    <property type="entry name" value="FN3"/>
    <property type="match status" value="4"/>
</dbReference>
<accession>A0A146XXN1</accession>
<evidence type="ECO:0000256" key="6">
    <source>
        <dbReference type="ARBA" id="ARBA00022989"/>
    </source>
</evidence>
<dbReference type="OrthoDB" id="5989951at2759"/>
<evidence type="ECO:0000313" key="14">
    <source>
        <dbReference type="EMBL" id="JAR46751.1"/>
    </source>
</evidence>
<dbReference type="GeneTree" id="ENSGT00940000155603"/>
<keyword evidence="9" id="KW-0325">Glycoprotein</keyword>
<evidence type="ECO:0000313" key="16">
    <source>
        <dbReference type="Proteomes" id="UP000265000"/>
    </source>
</evidence>
<evidence type="ECO:0000256" key="7">
    <source>
        <dbReference type="ARBA" id="ARBA00023136"/>
    </source>
</evidence>
<comment type="similarity">
    <text evidence="2">Belongs to the type I cytokine receptor family. Type 2 subfamily.</text>
</comment>
<evidence type="ECO:0000256" key="5">
    <source>
        <dbReference type="ARBA" id="ARBA00022737"/>
    </source>
</evidence>
<evidence type="ECO:0000259" key="13">
    <source>
        <dbReference type="PROSITE" id="PS50853"/>
    </source>
</evidence>
<evidence type="ECO:0000256" key="1">
    <source>
        <dbReference type="ARBA" id="ARBA00004479"/>
    </source>
</evidence>
<dbReference type="CDD" id="cd00063">
    <property type="entry name" value="FN3"/>
    <property type="match status" value="2"/>
</dbReference>
<dbReference type="GeneID" id="105920383"/>
<dbReference type="EMBL" id="GCES01039572">
    <property type="protein sequence ID" value="JAR46751.1"/>
    <property type="molecule type" value="Transcribed_RNA"/>
</dbReference>
<dbReference type="GO" id="GO:0005886">
    <property type="term" value="C:plasma membrane"/>
    <property type="evidence" value="ECO:0007669"/>
    <property type="project" value="UniProtKB-ARBA"/>
</dbReference>
<dbReference type="AlphaFoldDB" id="A0A146XXN1"/>
<feature type="compositionally biased region" description="Basic and acidic residues" evidence="10">
    <location>
        <begin position="633"/>
        <end position="657"/>
    </location>
</feature>
<keyword evidence="8 14" id="KW-0675">Receptor</keyword>
<feature type="domain" description="Fibronectin type-III" evidence="13">
    <location>
        <begin position="423"/>
        <end position="519"/>
    </location>
</feature>
<evidence type="ECO:0000256" key="8">
    <source>
        <dbReference type="ARBA" id="ARBA00023170"/>
    </source>
</evidence>
<dbReference type="STRING" id="8078.ENSFHEP00000014837"/>
<feature type="transmembrane region" description="Helical" evidence="11">
    <location>
        <begin position="522"/>
        <end position="546"/>
    </location>
</feature>
<keyword evidence="3 11" id="KW-0812">Transmembrane</keyword>
<name>A0A146XXN1_FUNHE</name>
<evidence type="ECO:0000256" key="12">
    <source>
        <dbReference type="SAM" id="SignalP"/>
    </source>
</evidence>
<keyword evidence="5" id="KW-0677">Repeat</keyword>
<dbReference type="Gene3D" id="2.60.40.10">
    <property type="entry name" value="Immunoglobulins"/>
    <property type="match status" value="5"/>
</dbReference>
<dbReference type="PANTHER" id="PTHR48423">
    <property type="entry name" value="INTERLEUKIN-27 RECEPTOR SUBUNIT ALPHA"/>
    <property type="match status" value="1"/>
</dbReference>
<evidence type="ECO:0000256" key="11">
    <source>
        <dbReference type="SAM" id="Phobius"/>
    </source>
</evidence>
<keyword evidence="7 11" id="KW-0472">Membrane</keyword>
<comment type="subcellular location">
    <subcellularLocation>
        <location evidence="1">Membrane</location>
        <topology evidence="1">Single-pass type I membrane protein</topology>
    </subcellularLocation>
</comment>
<feature type="signal peptide" evidence="12">
    <location>
        <begin position="1"/>
        <end position="22"/>
    </location>
</feature>